<name>A0A9W7ZNJ1_9FUNG</name>
<dbReference type="Pfam" id="PF04190">
    <property type="entry name" value="GET4"/>
    <property type="match status" value="1"/>
</dbReference>
<dbReference type="GO" id="GO:0045048">
    <property type="term" value="P:protein insertion into ER membrane"/>
    <property type="evidence" value="ECO:0007669"/>
    <property type="project" value="InterPro"/>
</dbReference>
<keyword evidence="3" id="KW-1185">Reference proteome</keyword>
<dbReference type="InterPro" id="IPR007317">
    <property type="entry name" value="GET4"/>
</dbReference>
<organism evidence="2 3">
    <name type="scientific">Tieghemiomyces parasiticus</name>
    <dbReference type="NCBI Taxonomy" id="78921"/>
    <lineage>
        <taxon>Eukaryota</taxon>
        <taxon>Fungi</taxon>
        <taxon>Fungi incertae sedis</taxon>
        <taxon>Zoopagomycota</taxon>
        <taxon>Kickxellomycotina</taxon>
        <taxon>Dimargaritomycetes</taxon>
        <taxon>Dimargaritales</taxon>
        <taxon>Dimargaritaceae</taxon>
        <taxon>Tieghemiomyces</taxon>
    </lineage>
</organism>
<reference evidence="2" key="1">
    <citation type="submission" date="2022-07" db="EMBL/GenBank/DDBJ databases">
        <title>Phylogenomic reconstructions and comparative analyses of Kickxellomycotina fungi.</title>
        <authorList>
            <person name="Reynolds N.K."/>
            <person name="Stajich J.E."/>
            <person name="Barry K."/>
            <person name="Grigoriev I.V."/>
            <person name="Crous P."/>
            <person name="Smith M.E."/>
        </authorList>
    </citation>
    <scope>NUCLEOTIDE SEQUENCE</scope>
    <source>
        <strain evidence="2">RSA 861</strain>
    </source>
</reference>
<dbReference type="PANTHER" id="PTHR12875:SF0">
    <property type="entry name" value="GOLGI TO ER TRAFFIC PROTEIN 4 HOMOLOG"/>
    <property type="match status" value="1"/>
</dbReference>
<evidence type="ECO:0000313" key="3">
    <source>
        <dbReference type="Proteomes" id="UP001150569"/>
    </source>
</evidence>
<evidence type="ECO:0000256" key="1">
    <source>
        <dbReference type="ARBA" id="ARBA00005351"/>
    </source>
</evidence>
<feature type="non-terminal residue" evidence="2">
    <location>
        <position position="1"/>
    </location>
</feature>
<comment type="similarity">
    <text evidence="1">Belongs to the GET4 family.</text>
</comment>
<dbReference type="InterPro" id="IPR011990">
    <property type="entry name" value="TPR-like_helical_dom_sf"/>
</dbReference>
<dbReference type="AlphaFoldDB" id="A0A9W7ZNJ1"/>
<gene>
    <name evidence="2" type="ORF">IWQ60_011666</name>
</gene>
<dbReference type="OrthoDB" id="10252405at2759"/>
<proteinExistence type="inferred from homology"/>
<evidence type="ECO:0000313" key="2">
    <source>
        <dbReference type="EMBL" id="KAJ1908492.1"/>
    </source>
</evidence>
<comment type="caution">
    <text evidence="2">The sequence shown here is derived from an EMBL/GenBank/DDBJ whole genome shotgun (WGS) entry which is preliminary data.</text>
</comment>
<accession>A0A9W7ZNJ1</accession>
<dbReference type="Gene3D" id="1.25.40.10">
    <property type="entry name" value="Tetratricopeptide repeat domain"/>
    <property type="match status" value="1"/>
</dbReference>
<dbReference type="Proteomes" id="UP001150569">
    <property type="component" value="Unassembled WGS sequence"/>
</dbReference>
<dbReference type="GO" id="GO:0005829">
    <property type="term" value="C:cytosol"/>
    <property type="evidence" value="ECO:0007669"/>
    <property type="project" value="TreeGrafter"/>
</dbReference>
<dbReference type="PANTHER" id="PTHR12875">
    <property type="entry name" value="GOLGI TO ER TRAFFIC PROTEIN 4 HOMOLOG"/>
    <property type="match status" value="1"/>
</dbReference>
<sequence>RHSLVSSAAPCSLSLMSTRILASAQAQIRAGEYYEAHQKLRTLANRYIKTAGPTALASPANVQKTLDLLSSGAAALLDTNQAAAASSGADLVGYLLDVYDRYRLPPADHPASPDAAADVGTRWRTEYPTYKRTVTDLLVKMPARGPLRGDLVRRYVAWSTKYVQRLWILDHSGQLAGQTVSHLPPHVVAGDPEVHHWAGTLLGDDGHYVAAEAHLLLGIPASAGRLGRYLAEWSARATAVDDPGQLAARAVLQYLALNRPHAAYTALDAFVAALDYSSAGMDDPLTVHRPTSPILDFCQLLLLAVERRATNVFTRLRREYPVVWGQSEATVNQVGGITIRGCESISYYGANSRPRTLVAQTQRDSSGTRLPSLCTQCLTL</sequence>
<protein>
    <submittedName>
        <fullName evidence="2">Uncharacterized protein</fullName>
    </submittedName>
</protein>
<dbReference type="EMBL" id="JANBPT010001383">
    <property type="protein sequence ID" value="KAJ1908492.1"/>
    <property type="molecule type" value="Genomic_DNA"/>
</dbReference>